<dbReference type="PATRIC" id="fig|1299334.3.peg.9592"/>
<reference evidence="2" key="1">
    <citation type="submission" date="2014-01" db="EMBL/GenBank/DDBJ databases">
        <authorList>
            <person name="Brown-Elliot B."/>
            <person name="Wallace R."/>
            <person name="Lenaerts A."/>
            <person name="Ordway D."/>
            <person name="DeGroote M.A."/>
            <person name="Parker T."/>
            <person name="Sizemore C."/>
            <person name="Tallon L.J."/>
            <person name="Sadzewicz L.K."/>
            <person name="Sengamalay N."/>
            <person name="Fraser C.M."/>
            <person name="Hine E."/>
            <person name="Shefchek K.A."/>
            <person name="Das S.P."/>
            <person name="Tettelin H."/>
        </authorList>
    </citation>
    <scope>NUCLEOTIDE SEQUENCE [LARGE SCALE GENOMIC DNA]</scope>
    <source>
        <strain evidence="2">4042</strain>
    </source>
</reference>
<dbReference type="EMBL" id="JAOB01000090">
    <property type="protein sequence ID" value="EUA09043.1"/>
    <property type="molecule type" value="Genomic_DNA"/>
</dbReference>
<evidence type="ECO:0000256" key="1">
    <source>
        <dbReference type="SAM" id="MobiDB-lite"/>
    </source>
</evidence>
<protein>
    <submittedName>
        <fullName evidence="2">Putative primosome assembly protein PriA</fullName>
    </submittedName>
</protein>
<feature type="compositionally biased region" description="Basic residues" evidence="1">
    <location>
        <begin position="44"/>
        <end position="53"/>
    </location>
</feature>
<comment type="caution">
    <text evidence="2">The sequence shown here is derived from an EMBL/GenBank/DDBJ whole genome shotgun (WGS) entry which is preliminary data.</text>
</comment>
<accession>X7YRA3</accession>
<name>X7YRA3_MYCXE</name>
<evidence type="ECO:0000313" key="2">
    <source>
        <dbReference type="EMBL" id="EUA09043.1"/>
    </source>
</evidence>
<sequence length="53" mass="6030">MLVDAWALLGRQDLRAAEDTLRRWMAAAALVRSRRDGGWSPSSRNHRSPPSKR</sequence>
<organism evidence="2">
    <name type="scientific">Mycobacterium xenopi 4042</name>
    <dbReference type="NCBI Taxonomy" id="1299334"/>
    <lineage>
        <taxon>Bacteria</taxon>
        <taxon>Bacillati</taxon>
        <taxon>Actinomycetota</taxon>
        <taxon>Actinomycetes</taxon>
        <taxon>Mycobacteriales</taxon>
        <taxon>Mycobacteriaceae</taxon>
        <taxon>Mycobacterium</taxon>
    </lineage>
</organism>
<gene>
    <name evidence="2" type="ORF">I553_10100</name>
</gene>
<proteinExistence type="predicted"/>
<dbReference type="AlphaFoldDB" id="X7YRA3"/>
<feature type="region of interest" description="Disordered" evidence="1">
    <location>
        <begin position="32"/>
        <end position="53"/>
    </location>
</feature>